<evidence type="ECO:0000256" key="5">
    <source>
        <dbReference type="ARBA" id="ARBA00022617"/>
    </source>
</evidence>
<dbReference type="InterPro" id="IPR001128">
    <property type="entry name" value="Cyt_P450"/>
</dbReference>
<dbReference type="GO" id="GO:0005506">
    <property type="term" value="F:iron ion binding"/>
    <property type="evidence" value="ECO:0007669"/>
    <property type="project" value="InterPro"/>
</dbReference>
<dbReference type="AlphaFoldDB" id="A0A2G8SLZ4"/>
<dbReference type="GO" id="GO:0016705">
    <property type="term" value="F:oxidoreductase activity, acting on paired donors, with incorporation or reduction of molecular oxygen"/>
    <property type="evidence" value="ECO:0007669"/>
    <property type="project" value="InterPro"/>
</dbReference>
<dbReference type="Pfam" id="PF00067">
    <property type="entry name" value="p450"/>
    <property type="match status" value="1"/>
</dbReference>
<evidence type="ECO:0000256" key="8">
    <source>
        <dbReference type="ARBA" id="ARBA00022989"/>
    </source>
</evidence>
<evidence type="ECO:0000256" key="7">
    <source>
        <dbReference type="ARBA" id="ARBA00022723"/>
    </source>
</evidence>
<keyword evidence="14" id="KW-1185">Reference proteome</keyword>
<gene>
    <name evidence="13" type="ORF">GSI_03524</name>
</gene>
<dbReference type="PRINTS" id="PR00463">
    <property type="entry name" value="EP450I"/>
</dbReference>
<keyword evidence="8" id="KW-1133">Transmembrane helix</keyword>
<dbReference type="InterPro" id="IPR002401">
    <property type="entry name" value="Cyt_P450_E_grp-I"/>
</dbReference>
<dbReference type="EMBL" id="AYKW01000005">
    <property type="protein sequence ID" value="PIL34743.1"/>
    <property type="molecule type" value="Genomic_DNA"/>
</dbReference>
<evidence type="ECO:0000256" key="3">
    <source>
        <dbReference type="ARBA" id="ARBA00005179"/>
    </source>
</evidence>
<comment type="pathway">
    <text evidence="3">Secondary metabolite biosynthesis.</text>
</comment>
<dbReference type="OrthoDB" id="3223825at2759"/>
<keyword evidence="12" id="KW-0472">Membrane</keyword>
<keyword evidence="7" id="KW-0479">Metal-binding</keyword>
<evidence type="ECO:0000256" key="12">
    <source>
        <dbReference type="ARBA" id="ARBA00023136"/>
    </source>
</evidence>
<name>A0A2G8SLZ4_9APHY</name>
<evidence type="ECO:0000256" key="10">
    <source>
        <dbReference type="ARBA" id="ARBA00023004"/>
    </source>
</evidence>
<protein>
    <recommendedName>
        <fullName evidence="15">Cytochrome P450</fullName>
    </recommendedName>
</protein>
<evidence type="ECO:0000313" key="13">
    <source>
        <dbReference type="EMBL" id="PIL34743.1"/>
    </source>
</evidence>
<comment type="cofactor">
    <cofactor evidence="1">
        <name>heme</name>
        <dbReference type="ChEBI" id="CHEBI:30413"/>
    </cofactor>
</comment>
<evidence type="ECO:0000256" key="2">
    <source>
        <dbReference type="ARBA" id="ARBA00004370"/>
    </source>
</evidence>
<reference evidence="13 14" key="1">
    <citation type="journal article" date="2015" name="Sci. Rep.">
        <title>Chromosome-level genome map provides insights into diverse defense mechanisms in the medicinal fungus Ganoderma sinense.</title>
        <authorList>
            <person name="Zhu Y."/>
            <person name="Xu J."/>
            <person name="Sun C."/>
            <person name="Zhou S."/>
            <person name="Xu H."/>
            <person name="Nelson D.R."/>
            <person name="Qian J."/>
            <person name="Song J."/>
            <person name="Luo H."/>
            <person name="Xiang L."/>
            <person name="Li Y."/>
            <person name="Xu Z."/>
            <person name="Ji A."/>
            <person name="Wang L."/>
            <person name="Lu S."/>
            <person name="Hayward A."/>
            <person name="Sun W."/>
            <person name="Li X."/>
            <person name="Schwartz D.C."/>
            <person name="Wang Y."/>
            <person name="Chen S."/>
        </authorList>
    </citation>
    <scope>NUCLEOTIDE SEQUENCE [LARGE SCALE GENOMIC DNA]</scope>
    <source>
        <strain evidence="13 14">ZZ0214-1</strain>
    </source>
</reference>
<dbReference type="GO" id="GO:0004497">
    <property type="term" value="F:monooxygenase activity"/>
    <property type="evidence" value="ECO:0007669"/>
    <property type="project" value="UniProtKB-KW"/>
</dbReference>
<evidence type="ECO:0000256" key="1">
    <source>
        <dbReference type="ARBA" id="ARBA00001971"/>
    </source>
</evidence>
<evidence type="ECO:0000313" key="14">
    <source>
        <dbReference type="Proteomes" id="UP000230002"/>
    </source>
</evidence>
<dbReference type="GO" id="GO:0016020">
    <property type="term" value="C:membrane"/>
    <property type="evidence" value="ECO:0007669"/>
    <property type="project" value="UniProtKB-SubCell"/>
</dbReference>
<dbReference type="InterPro" id="IPR050364">
    <property type="entry name" value="Cytochrome_P450_fung"/>
</dbReference>
<dbReference type="GO" id="GO:0020037">
    <property type="term" value="F:heme binding"/>
    <property type="evidence" value="ECO:0007669"/>
    <property type="project" value="InterPro"/>
</dbReference>
<keyword evidence="10" id="KW-0408">Iron</keyword>
<evidence type="ECO:0000256" key="6">
    <source>
        <dbReference type="ARBA" id="ARBA00022692"/>
    </source>
</evidence>
<evidence type="ECO:0000256" key="9">
    <source>
        <dbReference type="ARBA" id="ARBA00023002"/>
    </source>
</evidence>
<evidence type="ECO:0000256" key="11">
    <source>
        <dbReference type="ARBA" id="ARBA00023033"/>
    </source>
</evidence>
<dbReference type="SUPFAM" id="SSF48264">
    <property type="entry name" value="Cytochrome P450"/>
    <property type="match status" value="1"/>
</dbReference>
<dbReference type="InterPro" id="IPR036396">
    <property type="entry name" value="Cyt_P450_sf"/>
</dbReference>
<keyword evidence="11" id="KW-0503">Monooxygenase</keyword>
<dbReference type="Proteomes" id="UP000230002">
    <property type="component" value="Unassembled WGS sequence"/>
</dbReference>
<keyword evidence="5" id="KW-0349">Heme</keyword>
<proteinExistence type="inferred from homology"/>
<comment type="subcellular location">
    <subcellularLocation>
        <location evidence="2">Membrane</location>
    </subcellularLocation>
</comment>
<keyword evidence="9" id="KW-0560">Oxidoreductase</keyword>
<evidence type="ECO:0000256" key="4">
    <source>
        <dbReference type="ARBA" id="ARBA00010617"/>
    </source>
</evidence>
<comment type="similarity">
    <text evidence="4">Belongs to the cytochrome P450 family.</text>
</comment>
<dbReference type="PANTHER" id="PTHR46300">
    <property type="entry name" value="P450, PUTATIVE (EUROFUNG)-RELATED-RELATED"/>
    <property type="match status" value="1"/>
</dbReference>
<sequence length="280" mass="31875">MMLVDEVVVFRNGTLDVRLPYQLSLSIFISPSTTPHPGPSDSRAWPNQRLQRTRYNMRFASPIRVAPPRPIPGLRLPSPSVLRLPRMKPQYSDRRGCVRGHLRESTDDMLYDEAGMYWTVEDYYIESVVLQHGLKPIGWPPDIPFQNLSNIRGGVSALMHLEYRWESGILRFARMMEDKHLTASLNTEHLAPAPKFQLLAAAMHPACQKAAQAELDAVVGPDRLPEFSDYGRLPYVRAFVKELTRWHVSLPMGVPHMTVEDDECNGYFIPAGTIVNVNLW</sequence>
<dbReference type="STRING" id="1077348.A0A2G8SLZ4"/>
<comment type="caution">
    <text evidence="13">The sequence shown here is derived from an EMBL/GenBank/DDBJ whole genome shotgun (WGS) entry which is preliminary data.</text>
</comment>
<organism evidence="13 14">
    <name type="scientific">Ganoderma sinense ZZ0214-1</name>
    <dbReference type="NCBI Taxonomy" id="1077348"/>
    <lineage>
        <taxon>Eukaryota</taxon>
        <taxon>Fungi</taxon>
        <taxon>Dikarya</taxon>
        <taxon>Basidiomycota</taxon>
        <taxon>Agaricomycotina</taxon>
        <taxon>Agaricomycetes</taxon>
        <taxon>Polyporales</taxon>
        <taxon>Polyporaceae</taxon>
        <taxon>Ganoderma</taxon>
    </lineage>
</organism>
<accession>A0A2G8SLZ4</accession>
<keyword evidence="6" id="KW-0812">Transmembrane</keyword>
<evidence type="ECO:0008006" key="15">
    <source>
        <dbReference type="Google" id="ProtNLM"/>
    </source>
</evidence>
<dbReference type="Gene3D" id="1.10.630.10">
    <property type="entry name" value="Cytochrome P450"/>
    <property type="match status" value="1"/>
</dbReference>